<evidence type="ECO:0000313" key="3">
    <source>
        <dbReference type="Proteomes" id="UP001168821"/>
    </source>
</evidence>
<accession>A0AA38IR04</accession>
<dbReference type="AlphaFoldDB" id="A0AA38IR04"/>
<evidence type="ECO:0000256" key="1">
    <source>
        <dbReference type="SAM" id="Coils"/>
    </source>
</evidence>
<gene>
    <name evidence="2" type="ORF">Zmor_011504</name>
</gene>
<keyword evidence="1" id="KW-0175">Coiled coil</keyword>
<name>A0AA38IR04_9CUCU</name>
<reference evidence="2" key="1">
    <citation type="journal article" date="2023" name="G3 (Bethesda)">
        <title>Whole genome assemblies of Zophobas morio and Tenebrio molitor.</title>
        <authorList>
            <person name="Kaur S."/>
            <person name="Stinson S.A."/>
            <person name="diCenzo G.C."/>
        </authorList>
    </citation>
    <scope>NUCLEOTIDE SEQUENCE</scope>
    <source>
        <strain evidence="2">QUZm001</strain>
    </source>
</reference>
<dbReference type="Proteomes" id="UP001168821">
    <property type="component" value="Unassembled WGS sequence"/>
</dbReference>
<organism evidence="2 3">
    <name type="scientific">Zophobas morio</name>
    <dbReference type="NCBI Taxonomy" id="2755281"/>
    <lineage>
        <taxon>Eukaryota</taxon>
        <taxon>Metazoa</taxon>
        <taxon>Ecdysozoa</taxon>
        <taxon>Arthropoda</taxon>
        <taxon>Hexapoda</taxon>
        <taxon>Insecta</taxon>
        <taxon>Pterygota</taxon>
        <taxon>Neoptera</taxon>
        <taxon>Endopterygota</taxon>
        <taxon>Coleoptera</taxon>
        <taxon>Polyphaga</taxon>
        <taxon>Cucujiformia</taxon>
        <taxon>Tenebrionidae</taxon>
        <taxon>Zophobas</taxon>
    </lineage>
</organism>
<evidence type="ECO:0000313" key="2">
    <source>
        <dbReference type="EMBL" id="KAJ3659838.1"/>
    </source>
</evidence>
<dbReference type="EMBL" id="JALNTZ010000003">
    <property type="protein sequence ID" value="KAJ3659838.1"/>
    <property type="molecule type" value="Genomic_DNA"/>
</dbReference>
<protein>
    <submittedName>
        <fullName evidence="2">Uncharacterized protein</fullName>
    </submittedName>
</protein>
<feature type="coiled-coil region" evidence="1">
    <location>
        <begin position="199"/>
        <end position="229"/>
    </location>
</feature>
<proteinExistence type="predicted"/>
<keyword evidence="3" id="KW-1185">Reference proteome</keyword>
<comment type="caution">
    <text evidence="2">The sequence shown here is derived from an EMBL/GenBank/DDBJ whole genome shotgun (WGS) entry which is preliminary data.</text>
</comment>
<sequence length="909" mass="105323">MGGIFSSKVDVAAIEAVEFNVSSLIIRLGEEEVRIDDCVKNRISKALLFYSNVIEKEKRKGYISKHKMRKMNELISQAKSKLNCISTIRRTYENTDGKLPYQMKSELFEIEKQLNTSRIGDEECRNLIYTVITYLQNLEFHSKVTQDQDDNFSLLVLKLFLKSPLVKTVNVLQHTLYNLQGATQHFDILGANSVTVFNAEEVKKHLQEIKEKAETLNQLVQNLEQEVKSKGISPGKQEYHRSNTYASKLANTTPSRLEHEESESGTLVSRYENLLKQVEIDLYEFDTVVDKFCSPIGEAAVENVKRKVLNILDNQLQKVPDKEELKLRKKGLFDKGGQIINKLEKINEENKEINENLKVLAEVEEKLSTTVESNATFREKQSSLETLIEIVKQIDTRNSEVVLQITEFVNRIEGCLVVESMTFLRSLKKTLDNYKLYVRQFPYPKSVNLYEVKTAEILSLKEHLCNLPSGYRCIDKQVSFLFRQIEEVLGILDTKVKDNEELLFLLQSLDYIANEIHQQNQSRSSGVAKLAAFNNFRRRLNSVDGGSYRVSNKKMQILCGLHVLEENIYMEDYPRDVQNVKKLLNEFEKCVQQFTHSTSIQEYDQKRREILKLWENAKVVMREKYVSYDFSNVFKENFDLVLKFLKKASNEAQDIKDRIERLEVIKNAILAISNKDLPTTKKLEELLAEKEGIIKVLRETSSREVDICTSLENIEKMIALETSRLQLPHCHKLLAKFVQDISHPMTTDFFKQKLNEILRLNERMENMPEDNAELDSLKRSFAKEVFDSLKKLDEFLANLLVKSRKQSENILDLQSHFNDFNLDTNIKRDSVEFIQRIHQRAASFESAVKCYLGTNYSVDYYVNHENLMRLLEELDRVSCEDANLINGIVDTVGYIKNLIEELESNASIE</sequence>